<name>S7NHU6_MYOBR</name>
<sequence>MPCLMGCARSTPPTSSQPSAPGSTGRFQLVTRLELFNTRRGWFSPAKPALVKPDPWSTTTAMRPSEGGRTRRLPDTDATFWAQLRSQRRFCPHRPR</sequence>
<evidence type="ECO:0000256" key="1">
    <source>
        <dbReference type="SAM" id="MobiDB-lite"/>
    </source>
</evidence>
<evidence type="ECO:0000313" key="3">
    <source>
        <dbReference type="Proteomes" id="UP000052978"/>
    </source>
</evidence>
<feature type="region of interest" description="Disordered" evidence="1">
    <location>
        <begin position="1"/>
        <end position="24"/>
    </location>
</feature>
<keyword evidence="3" id="KW-1185">Reference proteome</keyword>
<reference evidence="2 3" key="1">
    <citation type="journal article" date="2013" name="Nat. Commun.">
        <title>Genome analysis reveals insights into physiology and longevity of the Brandt's bat Myotis brandtii.</title>
        <authorList>
            <person name="Seim I."/>
            <person name="Fang X."/>
            <person name="Xiong Z."/>
            <person name="Lobanov A.V."/>
            <person name="Huang Z."/>
            <person name="Ma S."/>
            <person name="Feng Y."/>
            <person name="Turanov A.A."/>
            <person name="Zhu Y."/>
            <person name="Lenz T.L."/>
            <person name="Gerashchenko M.V."/>
            <person name="Fan D."/>
            <person name="Hee Yim S."/>
            <person name="Yao X."/>
            <person name="Jordan D."/>
            <person name="Xiong Y."/>
            <person name="Ma Y."/>
            <person name="Lyapunov A.N."/>
            <person name="Chen G."/>
            <person name="Kulakova O.I."/>
            <person name="Sun Y."/>
            <person name="Lee S.G."/>
            <person name="Bronson R.T."/>
            <person name="Moskalev A.A."/>
            <person name="Sunyaev S.R."/>
            <person name="Zhang G."/>
            <person name="Krogh A."/>
            <person name="Wang J."/>
            <person name="Gladyshev V.N."/>
        </authorList>
    </citation>
    <scope>NUCLEOTIDE SEQUENCE [LARGE SCALE GENOMIC DNA]</scope>
</reference>
<proteinExistence type="predicted"/>
<organism evidence="2 3">
    <name type="scientific">Myotis brandtii</name>
    <name type="common">Brandt's bat</name>
    <dbReference type="NCBI Taxonomy" id="109478"/>
    <lineage>
        <taxon>Eukaryota</taxon>
        <taxon>Metazoa</taxon>
        <taxon>Chordata</taxon>
        <taxon>Craniata</taxon>
        <taxon>Vertebrata</taxon>
        <taxon>Euteleostomi</taxon>
        <taxon>Mammalia</taxon>
        <taxon>Eutheria</taxon>
        <taxon>Laurasiatheria</taxon>
        <taxon>Chiroptera</taxon>
        <taxon>Yangochiroptera</taxon>
        <taxon>Vespertilionidae</taxon>
        <taxon>Myotis</taxon>
    </lineage>
</organism>
<gene>
    <name evidence="2" type="ORF">D623_10023724</name>
</gene>
<accession>S7NHU6</accession>
<dbReference type="EMBL" id="KE164215">
    <property type="protein sequence ID" value="EPQ16145.1"/>
    <property type="molecule type" value="Genomic_DNA"/>
</dbReference>
<feature type="region of interest" description="Disordered" evidence="1">
    <location>
        <begin position="54"/>
        <end position="76"/>
    </location>
</feature>
<protein>
    <submittedName>
        <fullName evidence="2">Uncharacterized protein</fullName>
    </submittedName>
</protein>
<evidence type="ECO:0000313" key="2">
    <source>
        <dbReference type="EMBL" id="EPQ16145.1"/>
    </source>
</evidence>
<feature type="compositionally biased region" description="Basic and acidic residues" evidence="1">
    <location>
        <begin position="66"/>
        <end position="75"/>
    </location>
</feature>
<feature type="compositionally biased region" description="Low complexity" evidence="1">
    <location>
        <begin position="10"/>
        <end position="24"/>
    </location>
</feature>
<dbReference type="AlphaFoldDB" id="S7NHU6"/>
<dbReference type="Proteomes" id="UP000052978">
    <property type="component" value="Unassembled WGS sequence"/>
</dbReference>